<dbReference type="OrthoDB" id="9803416at2"/>
<dbReference type="GO" id="GO:0015095">
    <property type="term" value="F:magnesium ion transmembrane transporter activity"/>
    <property type="evidence" value="ECO:0007669"/>
    <property type="project" value="UniProtKB-UniRule"/>
</dbReference>
<comment type="similarity">
    <text evidence="2 12">Belongs to the CorA metal ion transporter (MIT) (TC 1.A.35) family.</text>
</comment>
<dbReference type="PANTHER" id="PTHR46494:SF1">
    <property type="entry name" value="CORA FAMILY METAL ION TRANSPORTER (EUROFUNG)"/>
    <property type="match status" value="1"/>
</dbReference>
<evidence type="ECO:0000256" key="5">
    <source>
        <dbReference type="ARBA" id="ARBA00022692"/>
    </source>
</evidence>
<evidence type="ECO:0000256" key="11">
    <source>
        <dbReference type="ARBA" id="ARBA00045497"/>
    </source>
</evidence>
<comment type="subcellular location">
    <subcellularLocation>
        <location evidence="1">Cell membrane</location>
        <topology evidence="1">Multi-pass membrane protein</topology>
    </subcellularLocation>
    <subcellularLocation>
        <location evidence="12">Membrane</location>
        <topology evidence="12">Multi-pass membrane protein</topology>
    </subcellularLocation>
</comment>
<comment type="function">
    <text evidence="11">Mediates influx of magnesium ions. Alternates between open and closed states. Activated by low cytoplasmic Mg(2+) levels. Inactive when cytoplasmic Mg(2+) levels are high.</text>
</comment>
<evidence type="ECO:0000256" key="6">
    <source>
        <dbReference type="ARBA" id="ARBA00022842"/>
    </source>
</evidence>
<dbReference type="GO" id="GO:0000287">
    <property type="term" value="F:magnesium ion binding"/>
    <property type="evidence" value="ECO:0007669"/>
    <property type="project" value="TreeGrafter"/>
</dbReference>
<evidence type="ECO:0000256" key="4">
    <source>
        <dbReference type="ARBA" id="ARBA00022475"/>
    </source>
</evidence>
<accession>A0A3L8PK86</accession>
<evidence type="ECO:0000256" key="10">
    <source>
        <dbReference type="ARBA" id="ARBA00034269"/>
    </source>
</evidence>
<keyword evidence="5 12" id="KW-0812">Transmembrane</keyword>
<keyword evidence="14" id="KW-1185">Reference proteome</keyword>
<keyword evidence="8 12" id="KW-0406">Ion transport</keyword>
<evidence type="ECO:0000256" key="12">
    <source>
        <dbReference type="RuleBase" id="RU362010"/>
    </source>
</evidence>
<keyword evidence="9 12" id="KW-0472">Membrane</keyword>
<evidence type="ECO:0000256" key="7">
    <source>
        <dbReference type="ARBA" id="ARBA00022989"/>
    </source>
</evidence>
<name>A0A3L8PK86_9ACTN</name>
<evidence type="ECO:0000256" key="2">
    <source>
        <dbReference type="ARBA" id="ARBA00009765"/>
    </source>
</evidence>
<organism evidence="13 14">
    <name type="scientific">Aeromicrobium phragmitis</name>
    <dbReference type="NCBI Taxonomy" id="2478914"/>
    <lineage>
        <taxon>Bacteria</taxon>
        <taxon>Bacillati</taxon>
        <taxon>Actinomycetota</taxon>
        <taxon>Actinomycetes</taxon>
        <taxon>Propionibacteriales</taxon>
        <taxon>Nocardioidaceae</taxon>
        <taxon>Aeromicrobium</taxon>
    </lineage>
</organism>
<protein>
    <recommendedName>
        <fullName evidence="12">Magnesium transport protein CorA</fullName>
    </recommendedName>
</protein>
<reference evidence="13 14" key="1">
    <citation type="submission" date="2018-10" db="EMBL/GenBank/DDBJ databases">
        <title>Aeromicrobium sp. 9W16Y-2 whole genome shotgun sequence.</title>
        <authorList>
            <person name="Li F."/>
        </authorList>
    </citation>
    <scope>NUCLEOTIDE SEQUENCE [LARGE SCALE GENOMIC DNA]</scope>
    <source>
        <strain evidence="13 14">9W16Y-2</strain>
    </source>
</reference>
<feature type="transmembrane region" description="Helical" evidence="12">
    <location>
        <begin position="296"/>
        <end position="314"/>
    </location>
</feature>
<dbReference type="SUPFAM" id="SSF143865">
    <property type="entry name" value="CorA soluble domain-like"/>
    <property type="match status" value="1"/>
</dbReference>
<feature type="transmembrane region" description="Helical" evidence="12">
    <location>
        <begin position="265"/>
        <end position="284"/>
    </location>
</feature>
<dbReference type="Gene3D" id="1.20.58.340">
    <property type="entry name" value="Magnesium transport protein CorA, transmembrane region"/>
    <property type="match status" value="2"/>
</dbReference>
<dbReference type="Proteomes" id="UP000282515">
    <property type="component" value="Unassembled WGS sequence"/>
</dbReference>
<dbReference type="SUPFAM" id="SSF144083">
    <property type="entry name" value="Magnesium transport protein CorA, transmembrane region"/>
    <property type="match status" value="1"/>
</dbReference>
<evidence type="ECO:0000256" key="1">
    <source>
        <dbReference type="ARBA" id="ARBA00004651"/>
    </source>
</evidence>
<dbReference type="InterPro" id="IPR004488">
    <property type="entry name" value="Mg/Co-transport_prot_CorA"/>
</dbReference>
<comment type="catalytic activity">
    <reaction evidence="10">
        <text>Mg(2+)(in) = Mg(2+)(out)</text>
        <dbReference type="Rhea" id="RHEA:29827"/>
        <dbReference type="ChEBI" id="CHEBI:18420"/>
    </reaction>
</comment>
<dbReference type="GO" id="GO:0050897">
    <property type="term" value="F:cobalt ion binding"/>
    <property type="evidence" value="ECO:0007669"/>
    <property type="project" value="TreeGrafter"/>
</dbReference>
<dbReference type="RefSeq" id="WP_121794606.1">
    <property type="nucleotide sequence ID" value="NZ_RDBF01000007.1"/>
</dbReference>
<dbReference type="NCBIfam" id="TIGR00383">
    <property type="entry name" value="corA"/>
    <property type="match status" value="1"/>
</dbReference>
<keyword evidence="7 12" id="KW-1133">Transmembrane helix</keyword>
<dbReference type="InterPro" id="IPR045861">
    <property type="entry name" value="CorA_cytoplasmic_dom"/>
</dbReference>
<gene>
    <name evidence="12 13" type="primary">corA</name>
    <name evidence="13" type="ORF">D9V41_11005</name>
</gene>
<keyword evidence="3 12" id="KW-0813">Transport</keyword>
<sequence>MIIDCAVYRDGARVKTVPQDASGSDLSRTVAALADDEFIWIGISDPNPPELETIGEALGLHPLAVEDMLEPHQRPKVERYRDYVLVSLRAVEYQDDDVTTSEVNVCVSEKFVVTVRRGAGSIGHARARLEADPERLSHGTVAALHAVLDLLVDGYDRVAAELENDVVEVEESVFSEDRTKDSPRIYRLKRETLEFRRAVAPLKDPIARLSEVVIPESARPYIRDVADHLSRAMETIETIDSLLDNALAAHLAQLSVRQNEDMRKLTAGATLFAVPTAIAGIYGMNFRFMPELDWHLGYPLVLAVMGGLCGYIYYRFKRSGWL</sequence>
<keyword evidence="4 12" id="KW-1003">Cell membrane</keyword>
<evidence type="ECO:0000256" key="9">
    <source>
        <dbReference type="ARBA" id="ARBA00023136"/>
    </source>
</evidence>
<comment type="caution">
    <text evidence="13">The sequence shown here is derived from an EMBL/GenBank/DDBJ whole genome shotgun (WGS) entry which is preliminary data.</text>
</comment>
<dbReference type="Gene3D" id="3.30.460.20">
    <property type="entry name" value="CorA soluble domain-like"/>
    <property type="match status" value="1"/>
</dbReference>
<keyword evidence="6 12" id="KW-0460">Magnesium</keyword>
<evidence type="ECO:0000256" key="3">
    <source>
        <dbReference type="ARBA" id="ARBA00022448"/>
    </source>
</evidence>
<dbReference type="GO" id="GO:0015087">
    <property type="term" value="F:cobalt ion transmembrane transporter activity"/>
    <property type="evidence" value="ECO:0007669"/>
    <property type="project" value="UniProtKB-UniRule"/>
</dbReference>
<proteinExistence type="inferred from homology"/>
<dbReference type="AlphaFoldDB" id="A0A3L8PK86"/>
<evidence type="ECO:0000313" key="13">
    <source>
        <dbReference type="EMBL" id="RLV55604.1"/>
    </source>
</evidence>
<dbReference type="FunFam" id="1.20.58.340:FF:000004">
    <property type="entry name" value="Magnesium transport protein CorA"/>
    <property type="match status" value="1"/>
</dbReference>
<dbReference type="InterPro" id="IPR045863">
    <property type="entry name" value="CorA_TM1_TM2"/>
</dbReference>
<dbReference type="GO" id="GO:0005886">
    <property type="term" value="C:plasma membrane"/>
    <property type="evidence" value="ECO:0007669"/>
    <property type="project" value="UniProtKB-SubCell"/>
</dbReference>
<dbReference type="CDD" id="cd12830">
    <property type="entry name" value="MtCorA-like"/>
    <property type="match status" value="1"/>
</dbReference>
<evidence type="ECO:0000256" key="8">
    <source>
        <dbReference type="ARBA" id="ARBA00023065"/>
    </source>
</evidence>
<dbReference type="EMBL" id="RDBF01000007">
    <property type="protein sequence ID" value="RLV55604.1"/>
    <property type="molecule type" value="Genomic_DNA"/>
</dbReference>
<dbReference type="PANTHER" id="PTHR46494">
    <property type="entry name" value="CORA FAMILY METAL ION TRANSPORTER (EUROFUNG)"/>
    <property type="match status" value="1"/>
</dbReference>
<dbReference type="Pfam" id="PF01544">
    <property type="entry name" value="CorA"/>
    <property type="match status" value="1"/>
</dbReference>
<dbReference type="InterPro" id="IPR002523">
    <property type="entry name" value="MgTranspt_CorA/ZnTranspt_ZntB"/>
</dbReference>
<evidence type="ECO:0000313" key="14">
    <source>
        <dbReference type="Proteomes" id="UP000282515"/>
    </source>
</evidence>